<dbReference type="PANTHER" id="PTHR10127">
    <property type="entry name" value="DISCOIDIN, CUB, EGF, LAMININ , AND ZINC METALLOPROTEASE DOMAIN CONTAINING"/>
    <property type="match status" value="1"/>
</dbReference>
<dbReference type="SUPFAM" id="SSF55486">
    <property type="entry name" value="Metalloproteases ('zincins'), catalytic domain"/>
    <property type="match status" value="1"/>
</dbReference>
<evidence type="ECO:0000256" key="11">
    <source>
        <dbReference type="RuleBase" id="RU361183"/>
    </source>
</evidence>
<dbReference type="RefSeq" id="XP_030763411.1">
    <property type="nucleotide sequence ID" value="XM_030907551.1"/>
</dbReference>
<feature type="binding site" evidence="10">
    <location>
        <position position="190"/>
    </location>
    <ligand>
        <name>Zn(2+)</name>
        <dbReference type="ChEBI" id="CHEBI:29105"/>
        <note>catalytic</note>
    </ligand>
</feature>
<dbReference type="GO" id="GO:0004222">
    <property type="term" value="F:metalloendopeptidase activity"/>
    <property type="evidence" value="ECO:0007669"/>
    <property type="project" value="UniProtKB-UniRule"/>
</dbReference>
<evidence type="ECO:0000256" key="7">
    <source>
        <dbReference type="ARBA" id="ARBA00023145"/>
    </source>
</evidence>
<keyword evidence="2 10" id="KW-0479">Metal-binding</keyword>
<protein>
    <recommendedName>
        <fullName evidence="11">Metalloendopeptidase</fullName>
        <ecNumber evidence="11">3.4.24.-</ecNumber>
    </recommendedName>
</protein>
<evidence type="ECO:0000256" key="6">
    <source>
        <dbReference type="ARBA" id="ARBA00023049"/>
    </source>
</evidence>
<keyword evidence="8 10" id="KW-1015">Disulfide bond</keyword>
<name>A0A6J2YJF6_SITOR</name>
<dbReference type="GO" id="GO:0008270">
    <property type="term" value="F:zinc ion binding"/>
    <property type="evidence" value="ECO:0007669"/>
    <property type="project" value="UniProtKB-UniRule"/>
</dbReference>
<feature type="disulfide bond" evidence="10">
    <location>
        <begin position="128"/>
        <end position="283"/>
    </location>
</feature>
<dbReference type="InterPro" id="IPR024079">
    <property type="entry name" value="MetalloPept_cat_dom_sf"/>
</dbReference>
<dbReference type="PANTHER" id="PTHR10127:SF780">
    <property type="entry name" value="METALLOENDOPEPTIDASE"/>
    <property type="match status" value="1"/>
</dbReference>
<dbReference type="GO" id="GO:0006508">
    <property type="term" value="P:proteolysis"/>
    <property type="evidence" value="ECO:0007669"/>
    <property type="project" value="UniProtKB-KW"/>
</dbReference>
<evidence type="ECO:0000259" key="13">
    <source>
        <dbReference type="PROSITE" id="PS51864"/>
    </source>
</evidence>
<comment type="cofactor">
    <cofactor evidence="10 11">
        <name>Zn(2+)</name>
        <dbReference type="ChEBI" id="CHEBI:29105"/>
    </cofactor>
    <text evidence="10 11">Binds 1 zinc ion per subunit.</text>
</comment>
<evidence type="ECO:0000256" key="1">
    <source>
        <dbReference type="ARBA" id="ARBA00022670"/>
    </source>
</evidence>
<dbReference type="CDD" id="cd04280">
    <property type="entry name" value="ZnMc_astacin_like"/>
    <property type="match status" value="1"/>
</dbReference>
<keyword evidence="1 10" id="KW-0645">Protease</keyword>
<keyword evidence="3 11" id="KW-0732">Signal</keyword>
<keyword evidence="4 10" id="KW-0378">Hydrolase</keyword>
<dbReference type="InterPro" id="IPR001506">
    <property type="entry name" value="Peptidase_M12A"/>
</dbReference>
<gene>
    <name evidence="15" type="primary">LOC115887737</name>
</gene>
<evidence type="ECO:0000256" key="8">
    <source>
        <dbReference type="ARBA" id="ARBA00023157"/>
    </source>
</evidence>
<evidence type="ECO:0000256" key="3">
    <source>
        <dbReference type="ARBA" id="ARBA00022729"/>
    </source>
</evidence>
<keyword evidence="14" id="KW-1185">Reference proteome</keyword>
<dbReference type="EC" id="3.4.24.-" evidence="11"/>
<dbReference type="InterPro" id="IPR006026">
    <property type="entry name" value="Peptidase_Metallo"/>
</dbReference>
<keyword evidence="9" id="KW-0325">Glycoprotein</keyword>
<feature type="compositionally biased region" description="Basic and acidic residues" evidence="12">
    <location>
        <begin position="302"/>
        <end position="313"/>
    </location>
</feature>
<dbReference type="InParanoid" id="A0A6J2YJF6"/>
<proteinExistence type="predicted"/>
<dbReference type="PROSITE" id="PS51864">
    <property type="entry name" value="ASTACIN"/>
    <property type="match status" value="1"/>
</dbReference>
<evidence type="ECO:0000256" key="12">
    <source>
        <dbReference type="SAM" id="MobiDB-lite"/>
    </source>
</evidence>
<evidence type="ECO:0000256" key="2">
    <source>
        <dbReference type="ARBA" id="ARBA00022723"/>
    </source>
</evidence>
<reference evidence="15" key="1">
    <citation type="submission" date="2025-08" db="UniProtKB">
        <authorList>
            <consortium name="RefSeq"/>
        </authorList>
    </citation>
    <scope>IDENTIFICATION</scope>
    <source>
        <tissue evidence="15">Gonads</tissue>
    </source>
</reference>
<dbReference type="GeneID" id="115887737"/>
<feature type="chain" id="PRO_5027147199" description="Metalloendopeptidase" evidence="11">
    <location>
        <begin position="22"/>
        <end position="332"/>
    </location>
</feature>
<organism evidence="14 15">
    <name type="scientific">Sitophilus oryzae</name>
    <name type="common">Rice weevil</name>
    <name type="synonym">Curculio oryzae</name>
    <dbReference type="NCBI Taxonomy" id="7048"/>
    <lineage>
        <taxon>Eukaryota</taxon>
        <taxon>Metazoa</taxon>
        <taxon>Ecdysozoa</taxon>
        <taxon>Arthropoda</taxon>
        <taxon>Hexapoda</taxon>
        <taxon>Insecta</taxon>
        <taxon>Pterygota</taxon>
        <taxon>Neoptera</taxon>
        <taxon>Endopterygota</taxon>
        <taxon>Coleoptera</taxon>
        <taxon>Polyphaga</taxon>
        <taxon>Cucujiformia</taxon>
        <taxon>Curculionidae</taxon>
        <taxon>Dryophthorinae</taxon>
        <taxon>Sitophilus</taxon>
    </lineage>
</organism>
<feature type="domain" description="Peptidase M12A" evidence="13">
    <location>
        <begin position="86"/>
        <end position="284"/>
    </location>
</feature>
<feature type="binding site" evidence="10">
    <location>
        <position position="180"/>
    </location>
    <ligand>
        <name>Zn(2+)</name>
        <dbReference type="ChEBI" id="CHEBI:29105"/>
        <note>catalytic</note>
    </ligand>
</feature>
<dbReference type="Proteomes" id="UP000504635">
    <property type="component" value="Unplaced"/>
</dbReference>
<sequence length="332" mass="37340">MNSFGFNILFFVAIFTKVAKSYPLQYDEEFDDSMPDLSYLGHRVFKEPSVETGKLVETWNATSDINPEELGEYAEGDIRFPKVARNGMIAETLRWKDGIIPYKIDGFFDIDSLNSIKRAMDIYHKYTCIKFRKKNDDDDDYVSIVNSNTGCWSSVGRIGGKQEVNLQSPACTSRVGTPMHELMHAAGFLHEQNRFERDDFVDIAWSNIRKGHESNFDKADSSTTTGYGVPYDFRSVMHYSGTAFSTNGKPTIIPKDSSKTEKMGQREGFSKGDITKLNQMYKCPDKTASITGNSQSTNSGTESHEISQVENKDSSNPLVNLAQGIIQALFHK</sequence>
<dbReference type="PRINTS" id="PR00480">
    <property type="entry name" value="ASTACIN"/>
</dbReference>
<feature type="active site" evidence="10">
    <location>
        <position position="181"/>
    </location>
</feature>
<comment type="caution">
    <text evidence="10">Lacks conserved residue(s) required for the propagation of feature annotation.</text>
</comment>
<keyword evidence="6 10" id="KW-0482">Metalloprotease</keyword>
<evidence type="ECO:0000256" key="5">
    <source>
        <dbReference type="ARBA" id="ARBA00022833"/>
    </source>
</evidence>
<feature type="binding site" evidence="10">
    <location>
        <position position="184"/>
    </location>
    <ligand>
        <name>Zn(2+)</name>
        <dbReference type="ChEBI" id="CHEBI:29105"/>
        <note>catalytic</note>
    </ligand>
</feature>
<evidence type="ECO:0000313" key="14">
    <source>
        <dbReference type="Proteomes" id="UP000504635"/>
    </source>
</evidence>
<feature type="signal peptide" evidence="11">
    <location>
        <begin position="1"/>
        <end position="21"/>
    </location>
</feature>
<evidence type="ECO:0000256" key="9">
    <source>
        <dbReference type="ARBA" id="ARBA00023180"/>
    </source>
</evidence>
<dbReference type="KEGG" id="soy:115887737"/>
<dbReference type="OrthoDB" id="291007at2759"/>
<accession>A0A6J2YJF6</accession>
<evidence type="ECO:0000256" key="10">
    <source>
        <dbReference type="PROSITE-ProRule" id="PRU01211"/>
    </source>
</evidence>
<dbReference type="SMART" id="SM00235">
    <property type="entry name" value="ZnMc"/>
    <property type="match status" value="1"/>
</dbReference>
<keyword evidence="7" id="KW-0865">Zymogen</keyword>
<keyword evidence="5 10" id="KW-0862">Zinc</keyword>
<feature type="compositionally biased region" description="Polar residues" evidence="12">
    <location>
        <begin position="288"/>
        <end position="301"/>
    </location>
</feature>
<dbReference type="Gene3D" id="3.40.390.10">
    <property type="entry name" value="Collagenase (Catalytic Domain)"/>
    <property type="match status" value="1"/>
</dbReference>
<dbReference type="FunFam" id="3.40.390.10:FF:000015">
    <property type="entry name" value="Meprin A subunit"/>
    <property type="match status" value="1"/>
</dbReference>
<dbReference type="AlphaFoldDB" id="A0A6J2YJF6"/>
<evidence type="ECO:0000256" key="4">
    <source>
        <dbReference type="ARBA" id="ARBA00022801"/>
    </source>
</evidence>
<dbReference type="Pfam" id="PF01400">
    <property type="entry name" value="Astacin"/>
    <property type="match status" value="1"/>
</dbReference>
<feature type="region of interest" description="Disordered" evidence="12">
    <location>
        <begin position="285"/>
        <end position="313"/>
    </location>
</feature>
<dbReference type="InterPro" id="IPR034035">
    <property type="entry name" value="Astacin-like_dom"/>
</dbReference>
<evidence type="ECO:0000313" key="15">
    <source>
        <dbReference type="RefSeq" id="XP_030763411.1"/>
    </source>
</evidence>